<protein>
    <submittedName>
        <fullName evidence="2">SDR family oxidoreductase</fullName>
    </submittedName>
</protein>
<organism evidence="2 3">
    <name type="scientific">Mariniphaga sediminis</name>
    <dbReference type="NCBI Taxonomy" id="1628158"/>
    <lineage>
        <taxon>Bacteria</taxon>
        <taxon>Pseudomonadati</taxon>
        <taxon>Bacteroidota</taxon>
        <taxon>Bacteroidia</taxon>
        <taxon>Marinilabiliales</taxon>
        <taxon>Prolixibacteraceae</taxon>
        <taxon>Mariniphaga</taxon>
    </lineage>
</organism>
<gene>
    <name evidence="2" type="ORF">D1164_09735</name>
</gene>
<sequence>MEIKKLFNLKGKTALVTGGSQGIGKAISLALAEYGANLVINYRSNKDLAEQTKKEIIDKGAKCWLVECDLSQVDSAKIISRFLDKNGLSPDILVLNASVQYRKAWDEVTSEEFEAQININFRAALFLIQELFPNMKKNKWGRIVTLGSVQQSRPHPEMIVYAASKMAQLSMVKNLAAQIGKYGVTINNLAPGVFPTIRNEEVLQNEKYKAIVEGKIPLGFIGDPVDCAATTLLLCSDAGRYITGQDIFVDGGMGLNF</sequence>
<dbReference type="OrthoDB" id="9788235at2"/>
<proteinExistence type="inferred from homology"/>
<dbReference type="RefSeq" id="WP_119349779.1">
    <property type="nucleotide sequence ID" value="NZ_QWET01000006.1"/>
</dbReference>
<dbReference type="CDD" id="cd05233">
    <property type="entry name" value="SDR_c"/>
    <property type="match status" value="1"/>
</dbReference>
<reference evidence="2 3" key="1">
    <citation type="journal article" date="2015" name="Int. J. Syst. Evol. Microbiol.">
        <title>Mariniphaga sediminis sp. nov., isolated from coastal sediment.</title>
        <authorList>
            <person name="Wang F.Q."/>
            <person name="Shen Q.Y."/>
            <person name="Chen G.J."/>
            <person name="Du Z.J."/>
        </authorList>
    </citation>
    <scope>NUCLEOTIDE SEQUENCE [LARGE SCALE GENOMIC DNA]</scope>
    <source>
        <strain evidence="2 3">SY21</strain>
    </source>
</reference>
<dbReference type="Proteomes" id="UP000266441">
    <property type="component" value="Unassembled WGS sequence"/>
</dbReference>
<accession>A0A399D2H3</accession>
<dbReference type="Pfam" id="PF13561">
    <property type="entry name" value="adh_short_C2"/>
    <property type="match status" value="1"/>
</dbReference>
<comment type="caution">
    <text evidence="2">The sequence shown here is derived from an EMBL/GenBank/DDBJ whole genome shotgun (WGS) entry which is preliminary data.</text>
</comment>
<dbReference type="InterPro" id="IPR002347">
    <property type="entry name" value="SDR_fam"/>
</dbReference>
<evidence type="ECO:0000313" key="3">
    <source>
        <dbReference type="Proteomes" id="UP000266441"/>
    </source>
</evidence>
<dbReference type="EMBL" id="QWET01000006">
    <property type="protein sequence ID" value="RIH65398.1"/>
    <property type="molecule type" value="Genomic_DNA"/>
</dbReference>
<name>A0A399D2H3_9BACT</name>
<keyword evidence="3" id="KW-1185">Reference proteome</keyword>
<dbReference type="PANTHER" id="PTHR42879">
    <property type="entry name" value="3-OXOACYL-(ACYL-CARRIER-PROTEIN) REDUCTASE"/>
    <property type="match status" value="1"/>
</dbReference>
<dbReference type="InterPro" id="IPR036291">
    <property type="entry name" value="NAD(P)-bd_dom_sf"/>
</dbReference>
<dbReference type="Gene3D" id="3.40.50.720">
    <property type="entry name" value="NAD(P)-binding Rossmann-like Domain"/>
    <property type="match status" value="1"/>
</dbReference>
<evidence type="ECO:0000313" key="2">
    <source>
        <dbReference type="EMBL" id="RIH65398.1"/>
    </source>
</evidence>
<dbReference type="SUPFAM" id="SSF51735">
    <property type="entry name" value="NAD(P)-binding Rossmann-fold domains"/>
    <property type="match status" value="1"/>
</dbReference>
<dbReference type="AlphaFoldDB" id="A0A399D2H3"/>
<dbReference type="PRINTS" id="PR00081">
    <property type="entry name" value="GDHRDH"/>
</dbReference>
<comment type="similarity">
    <text evidence="1">Belongs to the short-chain dehydrogenases/reductases (SDR) family.</text>
</comment>
<dbReference type="InterPro" id="IPR050259">
    <property type="entry name" value="SDR"/>
</dbReference>
<dbReference type="FunFam" id="3.40.50.720:FF:000084">
    <property type="entry name" value="Short-chain dehydrogenase reductase"/>
    <property type="match status" value="1"/>
</dbReference>
<evidence type="ECO:0000256" key="1">
    <source>
        <dbReference type="ARBA" id="ARBA00006484"/>
    </source>
</evidence>